<organism evidence="13 14">
    <name type="scientific">Taxus chinensis</name>
    <name type="common">Chinese yew</name>
    <name type="synonym">Taxus wallichiana var. chinensis</name>
    <dbReference type="NCBI Taxonomy" id="29808"/>
    <lineage>
        <taxon>Eukaryota</taxon>
        <taxon>Viridiplantae</taxon>
        <taxon>Streptophyta</taxon>
        <taxon>Embryophyta</taxon>
        <taxon>Tracheophyta</taxon>
        <taxon>Spermatophyta</taxon>
        <taxon>Pinopsida</taxon>
        <taxon>Pinidae</taxon>
        <taxon>Conifers II</taxon>
        <taxon>Cupressales</taxon>
        <taxon>Taxaceae</taxon>
        <taxon>Taxus</taxon>
    </lineage>
</organism>
<evidence type="ECO:0000256" key="2">
    <source>
        <dbReference type="ARBA" id="ARBA00008440"/>
    </source>
</evidence>
<feature type="transmembrane region" description="Helical" evidence="10">
    <location>
        <begin position="103"/>
        <end position="124"/>
    </location>
</feature>
<evidence type="ECO:0000313" key="13">
    <source>
        <dbReference type="EMBL" id="KAH9290035.1"/>
    </source>
</evidence>
<name>A0AA38F5W3_TAXCH</name>
<evidence type="ECO:0000256" key="10">
    <source>
        <dbReference type="RuleBase" id="RU321113"/>
    </source>
</evidence>
<feature type="transmembrane region" description="Helical" evidence="10">
    <location>
        <begin position="384"/>
        <end position="409"/>
    </location>
</feature>
<protein>
    <recommendedName>
        <fullName evidence="10">Potassium transporter</fullName>
    </recommendedName>
</protein>
<dbReference type="GO" id="GO:0016020">
    <property type="term" value="C:membrane"/>
    <property type="evidence" value="ECO:0007669"/>
    <property type="project" value="UniProtKB-SubCell"/>
</dbReference>
<dbReference type="NCBIfam" id="TIGR00794">
    <property type="entry name" value="kup"/>
    <property type="match status" value="1"/>
</dbReference>
<comment type="caution">
    <text evidence="10">Lacks conserved residue(s) required for the propagation of feature annotation.</text>
</comment>
<accession>A0AA38F5W3</accession>
<evidence type="ECO:0000313" key="14">
    <source>
        <dbReference type="Proteomes" id="UP000824469"/>
    </source>
</evidence>
<evidence type="ECO:0000256" key="7">
    <source>
        <dbReference type="ARBA" id="ARBA00022989"/>
    </source>
</evidence>
<feature type="transmembrane region" description="Helical" evidence="10">
    <location>
        <begin position="233"/>
        <end position="252"/>
    </location>
</feature>
<feature type="non-terminal residue" evidence="13">
    <location>
        <position position="740"/>
    </location>
</feature>
<keyword evidence="6 10" id="KW-0630">Potassium</keyword>
<evidence type="ECO:0000256" key="3">
    <source>
        <dbReference type="ARBA" id="ARBA00022448"/>
    </source>
</evidence>
<evidence type="ECO:0000256" key="1">
    <source>
        <dbReference type="ARBA" id="ARBA00004141"/>
    </source>
</evidence>
<dbReference type="AlphaFoldDB" id="A0AA38F5W3"/>
<feature type="transmembrane region" description="Helical" evidence="10">
    <location>
        <begin position="311"/>
        <end position="330"/>
    </location>
</feature>
<feature type="transmembrane region" description="Helical" evidence="10">
    <location>
        <begin position="342"/>
        <end position="364"/>
    </location>
</feature>
<feature type="domain" description="K+ potassium transporter integral membrane" evidence="11">
    <location>
        <begin position="71"/>
        <end position="558"/>
    </location>
</feature>
<dbReference type="InterPro" id="IPR053952">
    <property type="entry name" value="K_trans_C"/>
</dbReference>
<dbReference type="Proteomes" id="UP000824469">
    <property type="component" value="Unassembled WGS sequence"/>
</dbReference>
<keyword evidence="8 10" id="KW-0406">Ion transport</keyword>
<keyword evidence="5 10" id="KW-0812">Transmembrane</keyword>
<sequence length="740" mass="82237">IDGQESRDDRDVVDHRVEVLDTITASEGDEQDKTGKGLRKSRVLERTISQAYSICLPHSKDVGKWGTLWLAYETLGIVYGDVGTSPLYTFSSIDIENPGEIDLLGYLSLIYWSLTLISLIKYVFIVIRADDHGEGGTFALYSLLCQHVNVGQNAGKQFQRFTSDSNLKFFSKQNHLRNLNYKAKEMLEKSAMAQRILLILVLFGTCMVIGDGALTPAISVLSAVQGIQAENSHMNQGAVVGVSAVILLLLFLLQRFGTGKVSFLFSPVTIIWFMSNTIIGVYNTIKYYPSAFKAVNPYYIVRFFDKNEKHGWVLLGGAVLAITGSEAMFADLGHFNKGSIQIAFSFLVYPSLMLTYTGQAAYLIKHPEDTSRAFYKSLPKPVYWPMFVVATLAAIVASQALISATFSIIKQSMALGCFPRVKIVQTSQKNEGRIYSPEINYILMVLCLAILLGFRDGAAIGNAYGVAVIAVMLITTCLMTLVMLVVWNSHVLLILPFFIFFSLIEGVYVSSVLNKVPNGGWAPFVISGLFLVIMFSWNYGRNKKYEYAMENKVSPEDLLGLVSNVGSRVPGVCFLCSDLLNGLPPIFRHYVNNVGSLHETLIFLTVRIVPVKSVLLEERFLVGRLGPKGLYRCLAQYGYMDVPSLEGHEFLNQVIENIKDYIKSENNLHEEVQQLELAKNVEAVFVLGKTTLNTSNTTGAFTGFMIDKLYGFLHNNCRSVMSTLHVPPAKLLQVGMVYEI</sequence>
<comment type="function">
    <text evidence="10">Potassium transporter.</text>
</comment>
<evidence type="ECO:0000256" key="6">
    <source>
        <dbReference type="ARBA" id="ARBA00022958"/>
    </source>
</evidence>
<feature type="transmembrane region" description="Helical" evidence="10">
    <location>
        <begin position="196"/>
        <end position="221"/>
    </location>
</feature>
<dbReference type="InterPro" id="IPR003855">
    <property type="entry name" value="K+_transporter"/>
</dbReference>
<keyword evidence="9 10" id="KW-0472">Membrane</keyword>
<gene>
    <name evidence="13" type="ORF">KI387_034152</name>
</gene>
<feature type="transmembrane region" description="Helical" evidence="10">
    <location>
        <begin position="491"/>
        <end position="509"/>
    </location>
</feature>
<feature type="transmembrane region" description="Helical" evidence="10">
    <location>
        <begin position="464"/>
        <end position="484"/>
    </location>
</feature>
<dbReference type="PANTHER" id="PTHR30540:SF106">
    <property type="entry name" value="POTASSIUM TRANSPORTER 26"/>
    <property type="match status" value="1"/>
</dbReference>
<dbReference type="Pfam" id="PF22776">
    <property type="entry name" value="K_trans_C"/>
    <property type="match status" value="1"/>
</dbReference>
<dbReference type="Pfam" id="PF02705">
    <property type="entry name" value="K_trans"/>
    <property type="match status" value="1"/>
</dbReference>
<keyword evidence="14" id="KW-1185">Reference proteome</keyword>
<feature type="transmembrane region" description="Helical" evidence="10">
    <location>
        <begin position="521"/>
        <end position="539"/>
    </location>
</feature>
<evidence type="ECO:0000259" key="11">
    <source>
        <dbReference type="Pfam" id="PF02705"/>
    </source>
</evidence>
<dbReference type="PANTHER" id="PTHR30540">
    <property type="entry name" value="OSMOTIC STRESS POTASSIUM TRANSPORTER"/>
    <property type="match status" value="1"/>
</dbReference>
<evidence type="ECO:0000256" key="5">
    <source>
        <dbReference type="ARBA" id="ARBA00022692"/>
    </source>
</evidence>
<keyword evidence="7 10" id="KW-1133">Transmembrane helix</keyword>
<proteinExistence type="inferred from homology"/>
<keyword evidence="4 10" id="KW-0633">Potassium transport</keyword>
<evidence type="ECO:0000259" key="12">
    <source>
        <dbReference type="Pfam" id="PF22776"/>
    </source>
</evidence>
<keyword evidence="3" id="KW-0813">Transport</keyword>
<evidence type="ECO:0000256" key="4">
    <source>
        <dbReference type="ARBA" id="ARBA00022538"/>
    </source>
</evidence>
<evidence type="ECO:0000256" key="8">
    <source>
        <dbReference type="ARBA" id="ARBA00023065"/>
    </source>
</evidence>
<evidence type="ECO:0000256" key="9">
    <source>
        <dbReference type="ARBA" id="ARBA00023136"/>
    </source>
</evidence>
<feature type="transmembrane region" description="Helical" evidence="10">
    <location>
        <begin position="439"/>
        <end position="458"/>
    </location>
</feature>
<feature type="transmembrane region" description="Helical" evidence="10">
    <location>
        <begin position="264"/>
        <end position="285"/>
    </location>
</feature>
<dbReference type="OMA" id="DDWSHEL"/>
<comment type="similarity">
    <text evidence="2 10">Belongs to the HAK/KUP transporter (TC 2.A.72.3) family.</text>
</comment>
<comment type="subcellular location">
    <subcellularLocation>
        <location evidence="1 10">Membrane</location>
        <topology evidence="1 10">Multi-pass membrane protein</topology>
    </subcellularLocation>
</comment>
<feature type="domain" description="K+ potassium transporter C-terminal" evidence="12">
    <location>
        <begin position="570"/>
        <end position="740"/>
    </location>
</feature>
<reference evidence="13 14" key="1">
    <citation type="journal article" date="2021" name="Nat. Plants">
        <title>The Taxus genome provides insights into paclitaxel biosynthesis.</title>
        <authorList>
            <person name="Xiong X."/>
            <person name="Gou J."/>
            <person name="Liao Q."/>
            <person name="Li Y."/>
            <person name="Zhou Q."/>
            <person name="Bi G."/>
            <person name="Li C."/>
            <person name="Du R."/>
            <person name="Wang X."/>
            <person name="Sun T."/>
            <person name="Guo L."/>
            <person name="Liang H."/>
            <person name="Lu P."/>
            <person name="Wu Y."/>
            <person name="Zhang Z."/>
            <person name="Ro D.K."/>
            <person name="Shang Y."/>
            <person name="Huang S."/>
            <person name="Yan J."/>
        </authorList>
    </citation>
    <scope>NUCLEOTIDE SEQUENCE [LARGE SCALE GENOMIC DNA]</scope>
    <source>
        <strain evidence="13">Ta-2019</strain>
    </source>
</reference>
<dbReference type="GO" id="GO:0015079">
    <property type="term" value="F:potassium ion transmembrane transporter activity"/>
    <property type="evidence" value="ECO:0007669"/>
    <property type="project" value="UniProtKB-UniRule"/>
</dbReference>
<comment type="caution">
    <text evidence="13">The sequence shown here is derived from an EMBL/GenBank/DDBJ whole genome shotgun (WGS) entry which is preliminary data.</text>
</comment>
<dbReference type="EMBL" id="JAHRHJ020003813">
    <property type="protein sequence ID" value="KAH9290035.1"/>
    <property type="molecule type" value="Genomic_DNA"/>
</dbReference>
<dbReference type="InterPro" id="IPR053951">
    <property type="entry name" value="K_trans_N"/>
</dbReference>